<feature type="transmembrane region" description="Helical" evidence="1">
    <location>
        <begin position="534"/>
        <end position="553"/>
    </location>
</feature>
<name>A0A9W7C720_9STRA</name>
<accession>A0A9W7C720</accession>
<dbReference type="EMBL" id="BRXW01000074">
    <property type="protein sequence ID" value="GMI04457.1"/>
    <property type="molecule type" value="Genomic_DNA"/>
</dbReference>
<evidence type="ECO:0000313" key="2">
    <source>
        <dbReference type="EMBL" id="GMI04457.1"/>
    </source>
</evidence>
<keyword evidence="1" id="KW-0812">Transmembrane</keyword>
<proteinExistence type="predicted"/>
<evidence type="ECO:0000313" key="3">
    <source>
        <dbReference type="Proteomes" id="UP001165122"/>
    </source>
</evidence>
<feature type="transmembrane region" description="Helical" evidence="1">
    <location>
        <begin position="207"/>
        <end position="226"/>
    </location>
</feature>
<feature type="transmembrane region" description="Helical" evidence="1">
    <location>
        <begin position="141"/>
        <end position="160"/>
    </location>
</feature>
<feature type="transmembrane region" description="Helical" evidence="1">
    <location>
        <begin position="68"/>
        <end position="92"/>
    </location>
</feature>
<dbReference type="OrthoDB" id="229807at2759"/>
<keyword evidence="1" id="KW-1133">Transmembrane helix</keyword>
<keyword evidence="1" id="KW-0472">Membrane</keyword>
<gene>
    <name evidence="2" type="ORF">TrLO_g15448</name>
</gene>
<reference evidence="3" key="1">
    <citation type="journal article" date="2023" name="Commun. Biol.">
        <title>Genome analysis of Parmales, the sister group of diatoms, reveals the evolutionary specialization of diatoms from phago-mixotrophs to photoautotrophs.</title>
        <authorList>
            <person name="Ban H."/>
            <person name="Sato S."/>
            <person name="Yoshikawa S."/>
            <person name="Yamada K."/>
            <person name="Nakamura Y."/>
            <person name="Ichinomiya M."/>
            <person name="Sato N."/>
            <person name="Blanc-Mathieu R."/>
            <person name="Endo H."/>
            <person name="Kuwata A."/>
            <person name="Ogata H."/>
        </authorList>
    </citation>
    <scope>NUCLEOTIDE SEQUENCE [LARGE SCALE GENOMIC DNA]</scope>
    <source>
        <strain evidence="3">NIES 3700</strain>
    </source>
</reference>
<keyword evidence="3" id="KW-1185">Reference proteome</keyword>
<sequence length="592" mass="66326">MSANSNSESLKKQRQSGAALWASSILPASEDDPSSLSTSQTNYHTDTFSTMTKVNLYLKTFVHAFKEYLLETGLVSFQIAMFTLLCLVFVHLRVNDYHGTPSIYRHTNLTVIPMSHCEYQAYFVNPRSDSGFDWFKLVNQLVYSIGVIAPSYIVSIIMFPTKEIKYILVRWITFFVFLMLLFGSLTWTAVSCLDTGNKKSSSYNPSYIASFVAAIFYTFVPFLVAVRTSEVRTSVGGHSHVSYKGAWALFKFDLLFVFIGVVYQEVLMKIFFMASTSSLERMLIRGPFHAMCLSIFVEAGAKTSALLSKEYKLDSTTSHLIMIKPIMMLSILGRFMQGSAPTFTDSIIFEAMGTLAELFTADELLRGRTPLEDYKNFVRYVKRKFCGGVDNSKVQAVVSWDNSNSNSNLDVTSASIQHALSRGQAGSFKAAKVRTKDLAKFCGTSMILLNICEASAIVTSSAFWLVNRRMTVSAIGALGSPLSVEQVAVNFVIMVVGEWVVTDSIAAYCSHHWEQRYTNNIPQAWQRIRRKQSWLKICICIASLIGMTVTVIIPDEQCYSSMASDIDNWTLGQCPEPPVSKYDMFRIGSDFE</sequence>
<protein>
    <submittedName>
        <fullName evidence="2">Uncharacterized protein</fullName>
    </submittedName>
</protein>
<dbReference type="Proteomes" id="UP001165122">
    <property type="component" value="Unassembled WGS sequence"/>
</dbReference>
<comment type="caution">
    <text evidence="2">The sequence shown here is derived from an EMBL/GenBank/DDBJ whole genome shotgun (WGS) entry which is preliminary data.</text>
</comment>
<dbReference type="AlphaFoldDB" id="A0A9W7C720"/>
<organism evidence="2 3">
    <name type="scientific">Triparma laevis f. longispina</name>
    <dbReference type="NCBI Taxonomy" id="1714387"/>
    <lineage>
        <taxon>Eukaryota</taxon>
        <taxon>Sar</taxon>
        <taxon>Stramenopiles</taxon>
        <taxon>Ochrophyta</taxon>
        <taxon>Bolidophyceae</taxon>
        <taxon>Parmales</taxon>
        <taxon>Triparmaceae</taxon>
        <taxon>Triparma</taxon>
    </lineage>
</organism>
<feature type="transmembrane region" description="Helical" evidence="1">
    <location>
        <begin position="246"/>
        <end position="263"/>
    </location>
</feature>
<feature type="transmembrane region" description="Helical" evidence="1">
    <location>
        <begin position="167"/>
        <end position="187"/>
    </location>
</feature>
<evidence type="ECO:0000256" key="1">
    <source>
        <dbReference type="SAM" id="Phobius"/>
    </source>
</evidence>